<feature type="signal peptide" evidence="8">
    <location>
        <begin position="1"/>
        <end position="17"/>
    </location>
</feature>
<evidence type="ECO:0000256" key="7">
    <source>
        <dbReference type="RuleBase" id="RU363034"/>
    </source>
</evidence>
<proteinExistence type="predicted"/>
<dbReference type="PANTHER" id="PTHR24264">
    <property type="entry name" value="TRYPSIN-RELATED"/>
    <property type="match status" value="1"/>
</dbReference>
<dbReference type="EMBL" id="VTPC01005744">
    <property type="protein sequence ID" value="KAF2895635.1"/>
    <property type="molecule type" value="Genomic_DNA"/>
</dbReference>
<evidence type="ECO:0000256" key="4">
    <source>
        <dbReference type="ARBA" id="ARBA00022801"/>
    </source>
</evidence>
<dbReference type="PRINTS" id="PR00722">
    <property type="entry name" value="CHYMOTRYPSIN"/>
</dbReference>
<protein>
    <recommendedName>
        <fullName evidence="9">Peptidase S1 domain-containing protein</fullName>
    </recommendedName>
</protein>
<dbReference type="InterPro" id="IPR043504">
    <property type="entry name" value="Peptidase_S1_PA_chymotrypsin"/>
</dbReference>
<feature type="chain" id="PRO_5035431978" description="Peptidase S1 domain-containing protein" evidence="8">
    <location>
        <begin position="18"/>
        <end position="270"/>
    </location>
</feature>
<dbReference type="SMART" id="SM00020">
    <property type="entry name" value="Tryp_SPc"/>
    <property type="match status" value="1"/>
</dbReference>
<dbReference type="OrthoDB" id="5565075at2759"/>
<dbReference type="Gene3D" id="2.40.10.10">
    <property type="entry name" value="Trypsin-like serine proteases"/>
    <property type="match status" value="2"/>
</dbReference>
<dbReference type="PROSITE" id="PS50240">
    <property type="entry name" value="TRYPSIN_DOM"/>
    <property type="match status" value="1"/>
</dbReference>
<evidence type="ECO:0000256" key="5">
    <source>
        <dbReference type="ARBA" id="ARBA00022825"/>
    </source>
</evidence>
<comment type="subcellular location">
    <subcellularLocation>
        <location evidence="1">Secreted</location>
    </subcellularLocation>
</comment>
<dbReference type="InterPro" id="IPR001254">
    <property type="entry name" value="Trypsin_dom"/>
</dbReference>
<dbReference type="GO" id="GO:0006508">
    <property type="term" value="P:proteolysis"/>
    <property type="evidence" value="ECO:0007669"/>
    <property type="project" value="UniProtKB-KW"/>
</dbReference>
<evidence type="ECO:0000256" key="3">
    <source>
        <dbReference type="ARBA" id="ARBA00022670"/>
    </source>
</evidence>
<dbReference type="InterPro" id="IPR018114">
    <property type="entry name" value="TRYPSIN_HIS"/>
</dbReference>
<gene>
    <name evidence="10" type="ORF">ILUMI_10545</name>
</gene>
<dbReference type="InterPro" id="IPR050127">
    <property type="entry name" value="Serine_Proteases_S1"/>
</dbReference>
<dbReference type="AlphaFoldDB" id="A0A8K0G8K9"/>
<organism evidence="10 11">
    <name type="scientific">Ignelater luminosus</name>
    <name type="common">Cucubano</name>
    <name type="synonym">Pyrophorus luminosus</name>
    <dbReference type="NCBI Taxonomy" id="2038154"/>
    <lineage>
        <taxon>Eukaryota</taxon>
        <taxon>Metazoa</taxon>
        <taxon>Ecdysozoa</taxon>
        <taxon>Arthropoda</taxon>
        <taxon>Hexapoda</taxon>
        <taxon>Insecta</taxon>
        <taxon>Pterygota</taxon>
        <taxon>Neoptera</taxon>
        <taxon>Endopterygota</taxon>
        <taxon>Coleoptera</taxon>
        <taxon>Polyphaga</taxon>
        <taxon>Elateriformia</taxon>
        <taxon>Elateroidea</taxon>
        <taxon>Elateridae</taxon>
        <taxon>Agrypninae</taxon>
        <taxon>Pyrophorini</taxon>
        <taxon>Ignelater</taxon>
    </lineage>
</organism>
<evidence type="ECO:0000256" key="8">
    <source>
        <dbReference type="SAM" id="SignalP"/>
    </source>
</evidence>
<dbReference type="InterPro" id="IPR001314">
    <property type="entry name" value="Peptidase_S1A"/>
</dbReference>
<feature type="domain" description="Peptidase S1" evidence="9">
    <location>
        <begin position="42"/>
        <end position="269"/>
    </location>
</feature>
<keyword evidence="4 7" id="KW-0378">Hydrolase</keyword>
<dbReference type="Proteomes" id="UP000801492">
    <property type="component" value="Unassembled WGS sequence"/>
</dbReference>
<dbReference type="PANTHER" id="PTHR24264:SF65">
    <property type="entry name" value="SRCR DOMAIN-CONTAINING PROTEIN"/>
    <property type="match status" value="1"/>
</dbReference>
<name>A0A8K0G8K9_IGNLU</name>
<keyword evidence="6" id="KW-1015">Disulfide bond</keyword>
<evidence type="ECO:0000256" key="1">
    <source>
        <dbReference type="ARBA" id="ARBA00004613"/>
    </source>
</evidence>
<dbReference type="PROSITE" id="PS00134">
    <property type="entry name" value="TRYPSIN_HIS"/>
    <property type="match status" value="1"/>
</dbReference>
<dbReference type="GO" id="GO:0005615">
    <property type="term" value="C:extracellular space"/>
    <property type="evidence" value="ECO:0007669"/>
    <property type="project" value="TreeGrafter"/>
</dbReference>
<keyword evidence="5 7" id="KW-0720">Serine protease</keyword>
<accession>A0A8K0G8K9</accession>
<evidence type="ECO:0000256" key="2">
    <source>
        <dbReference type="ARBA" id="ARBA00022525"/>
    </source>
</evidence>
<comment type="caution">
    <text evidence="10">The sequence shown here is derived from an EMBL/GenBank/DDBJ whole genome shotgun (WGS) entry which is preliminary data.</text>
</comment>
<evidence type="ECO:0000313" key="11">
    <source>
        <dbReference type="Proteomes" id="UP000801492"/>
    </source>
</evidence>
<dbReference type="SUPFAM" id="SSF50494">
    <property type="entry name" value="Trypsin-like serine proteases"/>
    <property type="match status" value="1"/>
</dbReference>
<evidence type="ECO:0000259" key="9">
    <source>
        <dbReference type="PROSITE" id="PS50240"/>
    </source>
</evidence>
<dbReference type="InterPro" id="IPR009003">
    <property type="entry name" value="Peptidase_S1_PA"/>
</dbReference>
<keyword evidence="11" id="KW-1185">Reference proteome</keyword>
<dbReference type="FunFam" id="2.40.10.10:FF:000034">
    <property type="entry name" value="Eupolytin"/>
    <property type="match status" value="1"/>
</dbReference>
<keyword evidence="8" id="KW-0732">Signal</keyword>
<dbReference type="CDD" id="cd00190">
    <property type="entry name" value="Tryp_SPc"/>
    <property type="match status" value="1"/>
</dbReference>
<evidence type="ECO:0000313" key="10">
    <source>
        <dbReference type="EMBL" id="KAF2895635.1"/>
    </source>
</evidence>
<evidence type="ECO:0000256" key="6">
    <source>
        <dbReference type="ARBA" id="ARBA00023157"/>
    </source>
</evidence>
<sequence length="270" mass="29469">MKALIFTAFILVSVAQASRDWSKIKPKRLSVVPRIPAPAPKIVGGKEAEPHSIAFQVAVLEGFNFCGGSIIRDDAVLTAAHCVDKARSTEVIVGAHNIQEEEPTQQLIRSKAIRVHEDWDSFKVLNDIAIIFLSRKIALDQTARIVKLNKDKTTLVGVTAIVSGWGRFSDESSSLSNYLRYGEEEIISNQECKLYFGSYVTKTNVCLNGSNGVGSCTGDSGGPLVIVRNNETVQVGIVSFGVKGSCETGSPTVYTRITEYNDWIDKQLES</sequence>
<keyword evidence="2" id="KW-0964">Secreted</keyword>
<keyword evidence="3 7" id="KW-0645">Protease</keyword>
<dbReference type="InterPro" id="IPR033116">
    <property type="entry name" value="TRYPSIN_SER"/>
</dbReference>
<dbReference type="GO" id="GO:0004252">
    <property type="term" value="F:serine-type endopeptidase activity"/>
    <property type="evidence" value="ECO:0007669"/>
    <property type="project" value="InterPro"/>
</dbReference>
<dbReference type="Pfam" id="PF00089">
    <property type="entry name" value="Trypsin"/>
    <property type="match status" value="1"/>
</dbReference>
<dbReference type="PROSITE" id="PS00135">
    <property type="entry name" value="TRYPSIN_SER"/>
    <property type="match status" value="1"/>
</dbReference>
<reference evidence="10" key="1">
    <citation type="submission" date="2019-08" db="EMBL/GenBank/DDBJ databases">
        <title>The genome of the North American firefly Photinus pyralis.</title>
        <authorList>
            <consortium name="Photinus pyralis genome working group"/>
            <person name="Fallon T.R."/>
            <person name="Sander Lower S.E."/>
            <person name="Weng J.-K."/>
        </authorList>
    </citation>
    <scope>NUCLEOTIDE SEQUENCE</scope>
    <source>
        <strain evidence="10">TRF0915ILg1</strain>
        <tissue evidence="10">Whole body</tissue>
    </source>
</reference>